<evidence type="ECO:0000259" key="1">
    <source>
        <dbReference type="Pfam" id="PF01575"/>
    </source>
</evidence>
<dbReference type="CDD" id="cd03450">
    <property type="entry name" value="NodN"/>
    <property type="match status" value="1"/>
</dbReference>
<dbReference type="InterPro" id="IPR002539">
    <property type="entry name" value="MaoC-like_dom"/>
</dbReference>
<dbReference type="Proteomes" id="UP001169027">
    <property type="component" value="Unassembled WGS sequence"/>
</dbReference>
<dbReference type="InterPro" id="IPR039375">
    <property type="entry name" value="NodN-like"/>
</dbReference>
<dbReference type="SUPFAM" id="SSF54637">
    <property type="entry name" value="Thioesterase/thiol ester dehydrase-isomerase"/>
    <property type="match status" value="1"/>
</dbReference>
<evidence type="ECO:0000313" key="2">
    <source>
        <dbReference type="EMBL" id="MDO1534227.1"/>
    </source>
</evidence>
<dbReference type="PANTHER" id="PTHR42993:SF1">
    <property type="entry name" value="MAOC-LIKE DEHYDRATASE DOMAIN-CONTAINING PROTEIN"/>
    <property type="match status" value="1"/>
</dbReference>
<protein>
    <submittedName>
        <fullName evidence="2">MaoC family dehydratase</fullName>
    </submittedName>
</protein>
<organism evidence="2 3">
    <name type="scientific">Variovorax ginsengisoli</name>
    <dbReference type="NCBI Taxonomy" id="363844"/>
    <lineage>
        <taxon>Bacteria</taxon>
        <taxon>Pseudomonadati</taxon>
        <taxon>Pseudomonadota</taxon>
        <taxon>Betaproteobacteria</taxon>
        <taxon>Burkholderiales</taxon>
        <taxon>Comamonadaceae</taxon>
        <taxon>Variovorax</taxon>
    </lineage>
</organism>
<name>A0ABT8S7N4_9BURK</name>
<dbReference type="PANTHER" id="PTHR42993">
    <property type="entry name" value="MAOC-LIKE DEHYDRATASE DOMAIN-CONTAINING PROTEIN"/>
    <property type="match status" value="1"/>
</dbReference>
<gene>
    <name evidence="2" type="ORF">Q2T77_18220</name>
</gene>
<dbReference type="Gene3D" id="3.10.129.10">
    <property type="entry name" value="Hotdog Thioesterase"/>
    <property type="match status" value="1"/>
</dbReference>
<evidence type="ECO:0000313" key="3">
    <source>
        <dbReference type="Proteomes" id="UP001169027"/>
    </source>
</evidence>
<accession>A0ABT8S7N4</accession>
<keyword evidence="3" id="KW-1185">Reference proteome</keyword>
<dbReference type="EMBL" id="JAUKVY010000012">
    <property type="protein sequence ID" value="MDO1534227.1"/>
    <property type="molecule type" value="Genomic_DNA"/>
</dbReference>
<reference evidence="2" key="1">
    <citation type="submission" date="2023-06" db="EMBL/GenBank/DDBJ databases">
        <authorList>
            <person name="Jiang Y."/>
            <person name="Liu Q."/>
        </authorList>
    </citation>
    <scope>NUCLEOTIDE SEQUENCE</scope>
    <source>
        <strain evidence="2">CGMCC 1.12090</strain>
    </source>
</reference>
<dbReference type="InterPro" id="IPR029069">
    <property type="entry name" value="HotDog_dom_sf"/>
</dbReference>
<comment type="caution">
    <text evidence="2">The sequence shown here is derived from an EMBL/GenBank/DDBJ whole genome shotgun (WGS) entry which is preliminary data.</text>
</comment>
<dbReference type="RefSeq" id="WP_286530868.1">
    <property type="nucleotide sequence ID" value="NZ_JAUJZH010000012.1"/>
</dbReference>
<sequence>MNIPKDYTLAALKAHVGHDFGHAAPVLLDQRRIDSFAGCTGDSQWIHVDVDRARTQGPFGHTIAHGLLVLSLIPAAHFELGVYPADASGVLNYGFDRVRFLAPVPSGSYVRLQVELVEVTEKQPGQWLVRCRNTAHARGEAWGAVMVAESLALVMA</sequence>
<feature type="domain" description="MaoC-like" evidence="1">
    <location>
        <begin position="15"/>
        <end position="123"/>
    </location>
</feature>
<dbReference type="Pfam" id="PF01575">
    <property type="entry name" value="MaoC_dehydratas"/>
    <property type="match status" value="1"/>
</dbReference>
<proteinExistence type="predicted"/>